<reference evidence="3 5" key="2">
    <citation type="submission" date="2020-02" db="EMBL/GenBank/DDBJ databases">
        <title>Genome sequence of Parvularcula flava strain NH6-79.</title>
        <authorList>
            <person name="Abdul Karim M.H."/>
            <person name="Lam M.Q."/>
            <person name="Chen S.J."/>
            <person name="Yahya A."/>
            <person name="Shahir S."/>
            <person name="Shamsir M.S."/>
            <person name="Chong C.S."/>
        </authorList>
    </citation>
    <scope>NUCLEOTIDE SEQUENCE [LARGE SCALE GENOMIC DNA]</scope>
    <source>
        <strain evidence="3 5">NH6-79</strain>
    </source>
</reference>
<reference evidence="2" key="3">
    <citation type="submission" date="2020-09" db="EMBL/GenBank/DDBJ databases">
        <authorList>
            <person name="Sun Q."/>
            <person name="Zhou Y."/>
        </authorList>
    </citation>
    <scope>NUCLEOTIDE SEQUENCE</scope>
    <source>
        <strain evidence="2">CGMCC 1.14984</strain>
    </source>
</reference>
<dbReference type="AlphaFoldDB" id="A0A8J3A0G3"/>
<gene>
    <name evidence="3" type="ORF">FF098_002200</name>
    <name evidence="2" type="ORF">GCM10011355_04480</name>
</gene>
<dbReference type="RefSeq" id="WP_155136754.1">
    <property type="nucleotide sequence ID" value="NZ_BMGZ01000001.1"/>
</dbReference>
<organism evidence="2 4">
    <name type="scientific">Aquisalinus luteolus</name>
    <dbReference type="NCBI Taxonomy" id="1566827"/>
    <lineage>
        <taxon>Bacteria</taxon>
        <taxon>Pseudomonadati</taxon>
        <taxon>Pseudomonadota</taxon>
        <taxon>Alphaproteobacteria</taxon>
        <taxon>Parvularculales</taxon>
        <taxon>Parvularculaceae</taxon>
        <taxon>Aquisalinus</taxon>
    </lineage>
</organism>
<accession>A0A8J3A0G3</accession>
<feature type="signal peptide" evidence="1">
    <location>
        <begin position="1"/>
        <end position="23"/>
    </location>
</feature>
<proteinExistence type="predicted"/>
<protein>
    <submittedName>
        <fullName evidence="2">Uncharacterized protein</fullName>
    </submittedName>
</protein>
<keyword evidence="5" id="KW-1185">Reference proteome</keyword>
<dbReference type="EMBL" id="VCJR02000001">
    <property type="protein sequence ID" value="NHK26718.1"/>
    <property type="molecule type" value="Genomic_DNA"/>
</dbReference>
<feature type="chain" id="PRO_5035303051" evidence="1">
    <location>
        <begin position="24"/>
        <end position="165"/>
    </location>
</feature>
<evidence type="ECO:0000256" key="1">
    <source>
        <dbReference type="SAM" id="SignalP"/>
    </source>
</evidence>
<name>A0A8J3A0G3_9PROT</name>
<keyword evidence="1" id="KW-0732">Signal</keyword>
<reference evidence="2" key="1">
    <citation type="journal article" date="2014" name="Int. J. Syst. Evol. Microbiol.">
        <title>Complete genome sequence of Corynebacterium casei LMG S-19264T (=DSM 44701T), isolated from a smear-ripened cheese.</title>
        <authorList>
            <consortium name="US DOE Joint Genome Institute (JGI-PGF)"/>
            <person name="Walter F."/>
            <person name="Albersmeier A."/>
            <person name="Kalinowski J."/>
            <person name="Ruckert C."/>
        </authorList>
    </citation>
    <scope>NUCLEOTIDE SEQUENCE</scope>
    <source>
        <strain evidence="2">CGMCC 1.14984</strain>
    </source>
</reference>
<evidence type="ECO:0000313" key="5">
    <source>
        <dbReference type="Proteomes" id="UP000818603"/>
    </source>
</evidence>
<comment type="caution">
    <text evidence="2">The sequence shown here is derived from an EMBL/GenBank/DDBJ whole genome shotgun (WGS) entry which is preliminary data.</text>
</comment>
<dbReference type="EMBL" id="BMGZ01000001">
    <property type="protein sequence ID" value="GGH93201.1"/>
    <property type="molecule type" value="Genomic_DNA"/>
</dbReference>
<evidence type="ECO:0000313" key="4">
    <source>
        <dbReference type="Proteomes" id="UP000621856"/>
    </source>
</evidence>
<evidence type="ECO:0000313" key="3">
    <source>
        <dbReference type="EMBL" id="NHK26718.1"/>
    </source>
</evidence>
<dbReference type="Proteomes" id="UP000818603">
    <property type="component" value="Unassembled WGS sequence"/>
</dbReference>
<dbReference type="Proteomes" id="UP000621856">
    <property type="component" value="Unassembled WGS sequence"/>
</dbReference>
<sequence length="165" mass="18404">MIKWLSTVLVLIASLSFGIFAHACDCQSNGTPQEHIEKSPKVFLGSILSAELGEKYRDPDRDYLMGMVAHADVRVDVAVKGVATGQVVSVAFAMLQTSCGIYPEVGSKMLFILDEDEDFFLCTCEAFFYDEDGYFDVFSTMISAEELREIKLVVADPLYSRGRFR</sequence>
<evidence type="ECO:0000313" key="2">
    <source>
        <dbReference type="EMBL" id="GGH93201.1"/>
    </source>
</evidence>